<organism evidence="1 2">
    <name type="scientific">Mycobacterium numidiamassiliense</name>
    <dbReference type="NCBI Taxonomy" id="1841861"/>
    <lineage>
        <taxon>Bacteria</taxon>
        <taxon>Bacillati</taxon>
        <taxon>Actinomycetota</taxon>
        <taxon>Actinomycetes</taxon>
        <taxon>Mycobacteriales</taxon>
        <taxon>Mycobacteriaceae</taxon>
        <taxon>Mycobacterium</taxon>
    </lineage>
</organism>
<evidence type="ECO:0000313" key="2">
    <source>
        <dbReference type="Proteomes" id="UP000240424"/>
    </source>
</evidence>
<sequence length="116" mass="12682">MNVEQLRRVLANLPGDMPVVVEDSKMGWMQNAALYVAPAHIDHCVSGNYLHASHRDDADNCDALLMSGFGQSDEDFVDISPQVARLSVIDAEAEAEAEAEAALYETQDAIHSKRPD</sequence>
<reference evidence="1 2" key="1">
    <citation type="submission" date="2017-01" db="EMBL/GenBank/DDBJ databases">
        <authorList>
            <consortium name="Urmite Genomes"/>
        </authorList>
    </citation>
    <scope>NUCLEOTIDE SEQUENCE [LARGE SCALE GENOMIC DNA]</scope>
    <source>
        <strain evidence="1 2">AB215</strain>
    </source>
</reference>
<keyword evidence="2" id="KW-1185">Reference proteome</keyword>
<dbReference type="STRING" id="1841861.GCA_900157365_02522"/>
<evidence type="ECO:0000313" key="1">
    <source>
        <dbReference type="EMBL" id="SPM41984.1"/>
    </source>
</evidence>
<proteinExistence type="predicted"/>
<gene>
    <name evidence="1" type="ORF">MNAB215_4202</name>
</gene>
<dbReference type="Proteomes" id="UP000240424">
    <property type="component" value="Unassembled WGS sequence"/>
</dbReference>
<dbReference type="RefSeq" id="WP_077080503.1">
    <property type="nucleotide sequence ID" value="NZ_FUEZ01000004.1"/>
</dbReference>
<name>A0A2U3PDY5_9MYCO</name>
<protein>
    <submittedName>
        <fullName evidence="1">Uncharacterized protein</fullName>
    </submittedName>
</protein>
<accession>A0A2U3PDY5</accession>
<dbReference type="AlphaFoldDB" id="A0A2U3PDY5"/>
<dbReference type="EMBL" id="FUEZ01000004">
    <property type="protein sequence ID" value="SPM41984.1"/>
    <property type="molecule type" value="Genomic_DNA"/>
</dbReference>
<dbReference type="OrthoDB" id="4735249at2"/>